<dbReference type="PANTHER" id="PTHR43761">
    <property type="entry name" value="D-ISOMER SPECIFIC 2-HYDROXYACID DEHYDROGENASE FAMILY PROTEIN (AFU_ORTHOLOGUE AFUA_1G13630)"/>
    <property type="match status" value="1"/>
</dbReference>
<comment type="caution">
    <text evidence="7">The sequence shown here is derived from an EMBL/GenBank/DDBJ whole genome shotgun (WGS) entry which is preliminary data.</text>
</comment>
<dbReference type="Pfam" id="PF00389">
    <property type="entry name" value="2-Hacid_dh"/>
    <property type="match status" value="1"/>
</dbReference>
<dbReference type="EMBL" id="CYGY02000068">
    <property type="protein sequence ID" value="SIT49345.1"/>
    <property type="molecule type" value="Genomic_DNA"/>
</dbReference>
<evidence type="ECO:0000256" key="2">
    <source>
        <dbReference type="ARBA" id="ARBA00023002"/>
    </source>
</evidence>
<dbReference type="InterPro" id="IPR036291">
    <property type="entry name" value="NAD(P)-bd_dom_sf"/>
</dbReference>
<dbReference type="InterPro" id="IPR050418">
    <property type="entry name" value="D-iso_2-hydroxyacid_DH_PdxB"/>
</dbReference>
<dbReference type="InterPro" id="IPR006139">
    <property type="entry name" value="D-isomer_2_OHA_DH_cat_dom"/>
</dbReference>
<protein>
    <submittedName>
        <fullName evidence="7">Glycerate dehydrogenase</fullName>
        <ecNumber evidence="7">1.1.1.29</ecNumber>
    </submittedName>
</protein>
<name>A0A1N7SPJ3_9BURK</name>
<dbReference type="PROSITE" id="PS00671">
    <property type="entry name" value="D_2_HYDROXYACID_DH_3"/>
    <property type="match status" value="1"/>
</dbReference>
<evidence type="ECO:0000256" key="4">
    <source>
        <dbReference type="RuleBase" id="RU003719"/>
    </source>
</evidence>
<evidence type="ECO:0000259" key="6">
    <source>
        <dbReference type="Pfam" id="PF02826"/>
    </source>
</evidence>
<evidence type="ECO:0000256" key="1">
    <source>
        <dbReference type="ARBA" id="ARBA00005854"/>
    </source>
</evidence>
<feature type="domain" description="D-isomer specific 2-hydroxyacid dehydrogenase catalytic" evidence="5">
    <location>
        <begin position="32"/>
        <end position="323"/>
    </location>
</feature>
<dbReference type="Gene3D" id="3.40.50.720">
    <property type="entry name" value="NAD(P)-binding Rossmann-like Domain"/>
    <property type="match status" value="2"/>
</dbReference>
<evidence type="ECO:0000313" key="8">
    <source>
        <dbReference type="Proteomes" id="UP000195569"/>
    </source>
</evidence>
<dbReference type="GO" id="GO:0051287">
    <property type="term" value="F:NAD binding"/>
    <property type="evidence" value="ECO:0007669"/>
    <property type="project" value="InterPro"/>
</dbReference>
<dbReference type="Pfam" id="PF02826">
    <property type="entry name" value="2-Hacid_dh_C"/>
    <property type="match status" value="1"/>
</dbReference>
<dbReference type="EC" id="1.1.1.29" evidence="7"/>
<sequence length="327" mass="35403">MSDSSSPIKIVFLDRATIPPSTRLKELPFPHELLVFEKTAANEVADRIRSADIVITNKVKLSKEDLAGAASLKLIAIAATGTDNVDLAVCAERKIAVCNVRNYATHTVPEHTFALIFALRRSLAAYRDAVRAGRWAESGQFCFFDFPIRDLAGSTIGIVGDGALGTATANIARALGLRVLFSAYKGRTDMGPLYTPFEEVLQESDIITLHCPLTGSTRNLIADAEFALMKRKPILVNTARGGLVDEQALVRALKSNQISGAGFDVVTEEPLRRDHPFATILDHPGFILTPHVAWASEEAIQTLADQLVDNVAAFVQGTPRNIVARTA</sequence>
<dbReference type="SUPFAM" id="SSF52283">
    <property type="entry name" value="Formate/glycerate dehydrogenase catalytic domain-like"/>
    <property type="match status" value="1"/>
</dbReference>
<proteinExistence type="inferred from homology"/>
<dbReference type="SUPFAM" id="SSF51735">
    <property type="entry name" value="NAD(P)-binding Rossmann-fold domains"/>
    <property type="match status" value="1"/>
</dbReference>
<evidence type="ECO:0000313" key="7">
    <source>
        <dbReference type="EMBL" id="SIT49345.1"/>
    </source>
</evidence>
<dbReference type="AlphaFoldDB" id="A0A1N7SPJ3"/>
<keyword evidence="3" id="KW-0520">NAD</keyword>
<dbReference type="GO" id="GO:0008465">
    <property type="term" value="F:hydroxypyruvate reductase (NADH) activity"/>
    <property type="evidence" value="ECO:0007669"/>
    <property type="project" value="UniProtKB-EC"/>
</dbReference>
<gene>
    <name evidence="7" type="primary">hprA</name>
    <name evidence="7" type="ORF">BN2476_680087</name>
</gene>
<organism evidence="7 8">
    <name type="scientific">Paraburkholderia piptadeniae</name>
    <dbReference type="NCBI Taxonomy" id="1701573"/>
    <lineage>
        <taxon>Bacteria</taxon>
        <taxon>Pseudomonadati</taxon>
        <taxon>Pseudomonadota</taxon>
        <taxon>Betaproteobacteria</taxon>
        <taxon>Burkholderiales</taxon>
        <taxon>Burkholderiaceae</taxon>
        <taxon>Paraburkholderia</taxon>
    </lineage>
</organism>
<keyword evidence="2 4" id="KW-0560">Oxidoreductase</keyword>
<reference evidence="7" key="1">
    <citation type="submission" date="2016-12" db="EMBL/GenBank/DDBJ databases">
        <authorList>
            <person name="Moulin L."/>
        </authorList>
    </citation>
    <scope>NUCLEOTIDE SEQUENCE [LARGE SCALE GENOMIC DNA]</scope>
    <source>
        <strain evidence="7">STM 7183</strain>
    </source>
</reference>
<evidence type="ECO:0000256" key="3">
    <source>
        <dbReference type="ARBA" id="ARBA00023027"/>
    </source>
</evidence>
<dbReference type="RefSeq" id="WP_087738383.1">
    <property type="nucleotide sequence ID" value="NZ_CYGY02000068.1"/>
</dbReference>
<keyword evidence="8" id="KW-1185">Reference proteome</keyword>
<feature type="domain" description="D-isomer specific 2-hydroxyacid dehydrogenase NAD-binding" evidence="6">
    <location>
        <begin position="113"/>
        <end position="293"/>
    </location>
</feature>
<dbReference type="PANTHER" id="PTHR43761:SF1">
    <property type="entry name" value="D-ISOMER SPECIFIC 2-HYDROXYACID DEHYDROGENASE CATALYTIC DOMAIN-CONTAINING PROTEIN-RELATED"/>
    <property type="match status" value="1"/>
</dbReference>
<dbReference type="InterPro" id="IPR029753">
    <property type="entry name" value="D-isomer_DH_CS"/>
</dbReference>
<dbReference type="InterPro" id="IPR006140">
    <property type="entry name" value="D-isomer_DH_NAD-bd"/>
</dbReference>
<dbReference type="OrthoDB" id="9805416at2"/>
<comment type="similarity">
    <text evidence="1 4">Belongs to the D-isomer specific 2-hydroxyacid dehydrogenase family.</text>
</comment>
<dbReference type="CDD" id="cd12162">
    <property type="entry name" value="2-Hacid_dh_4"/>
    <property type="match status" value="1"/>
</dbReference>
<accession>A0A1N7SPJ3</accession>
<evidence type="ECO:0000259" key="5">
    <source>
        <dbReference type="Pfam" id="PF00389"/>
    </source>
</evidence>
<dbReference type="Proteomes" id="UP000195569">
    <property type="component" value="Unassembled WGS sequence"/>
</dbReference>